<evidence type="ECO:0000259" key="8">
    <source>
        <dbReference type="PROSITE" id="PS50878"/>
    </source>
</evidence>
<evidence type="ECO:0000256" key="7">
    <source>
        <dbReference type="SAM" id="MobiDB-lite"/>
    </source>
</evidence>
<proteinExistence type="predicted"/>
<dbReference type="GO" id="GO:0006310">
    <property type="term" value="P:DNA recombination"/>
    <property type="evidence" value="ECO:0007669"/>
    <property type="project" value="UniProtKB-KW"/>
</dbReference>
<organism evidence="10 11">
    <name type="scientific">Vigna radiata var. radiata</name>
    <name type="common">Mung bean</name>
    <name type="synonym">Phaseolus aureus</name>
    <dbReference type="NCBI Taxonomy" id="3916"/>
    <lineage>
        <taxon>Eukaryota</taxon>
        <taxon>Viridiplantae</taxon>
        <taxon>Streptophyta</taxon>
        <taxon>Embryophyta</taxon>
        <taxon>Tracheophyta</taxon>
        <taxon>Spermatophyta</taxon>
        <taxon>Magnoliopsida</taxon>
        <taxon>eudicotyledons</taxon>
        <taxon>Gunneridae</taxon>
        <taxon>Pentapetalae</taxon>
        <taxon>rosids</taxon>
        <taxon>fabids</taxon>
        <taxon>Fabales</taxon>
        <taxon>Fabaceae</taxon>
        <taxon>Papilionoideae</taxon>
        <taxon>50 kb inversion clade</taxon>
        <taxon>NPAAA clade</taxon>
        <taxon>indigoferoid/millettioid clade</taxon>
        <taxon>Phaseoleae</taxon>
        <taxon>Vigna</taxon>
    </lineage>
</organism>
<evidence type="ECO:0000256" key="2">
    <source>
        <dbReference type="ARBA" id="ARBA00022695"/>
    </source>
</evidence>
<keyword evidence="10" id="KW-1185">Reference proteome</keyword>
<accession>A0A1S3W094</accession>
<dbReference type="CDD" id="cd09279">
    <property type="entry name" value="RNase_HI_like"/>
    <property type="match status" value="1"/>
</dbReference>
<feature type="region of interest" description="Disordered" evidence="7">
    <location>
        <begin position="312"/>
        <end position="398"/>
    </location>
</feature>
<dbReference type="GO" id="GO:0003676">
    <property type="term" value="F:nucleic acid binding"/>
    <property type="evidence" value="ECO:0007669"/>
    <property type="project" value="InterPro"/>
</dbReference>
<keyword evidence="3" id="KW-0540">Nuclease</keyword>
<feature type="compositionally biased region" description="Basic and acidic residues" evidence="7">
    <location>
        <begin position="339"/>
        <end position="352"/>
    </location>
</feature>
<evidence type="ECO:0000313" key="10">
    <source>
        <dbReference type="Proteomes" id="UP000087766"/>
    </source>
</evidence>
<dbReference type="STRING" id="3916.A0A1S3W094"/>
<feature type="compositionally biased region" description="Basic and acidic residues" evidence="7">
    <location>
        <begin position="384"/>
        <end position="398"/>
    </location>
</feature>
<sequence>MAGEVPLEILQNLQQQIQEMRAEIATIRAEQANRVGGHSDRSVNVETYHSDTGEQPLTQGERRQEQQNPVHGEEAAEVNGRGGGRDNGRSVSRVGSRNGGRGRGRGNERGDPHRRDERQRNEDQNPPYGDQAEGLHPFTRRVMQAIIPENKVLPSMEKYGGSSDPIKHLRSFVDAMAVYSSNELVWCRVFSLSLKEEALDWFHSLQPGTIDNFAELRQLFTQQYAASKTPGVTYTALVRMRQGRDESLKMFMDRFNRTARQVRNADQRLVVSALTTALQPGPFCDYLHAEEPQSMDELQNKLASFIRIEEGRAHQRGREERESIPRSARMRPGLQSGGNDRRGGYRGKERNQAGHLQKFVHRGRVPTRSDRLPSQSESRKRSRPRADRSRSRSADRTVRGVINTISGGFAGGGSTSAARKRHLRNLHSSHRTDTSKRSMPTITFSDDDFHAPDLEQDDPMVITTMIARYKVSKVLIDQGSSANILYWKTFKQMDISEDAILPFNEQIVGFAGERVDTKGYVDLRTSLGADREAKEMKVRFLLVEADTSYNVLLGRPCLNMFGAIVSTPHLALKYPIDDRKVATIRADQKMARECYTAGLKVKPRGTTFSGHRSEVAMMELDPRTQFDDRVEPLGDTRPIVIGQQEDQCTTIGRNLTTDQATLIEELLLKNKDLFAWQAADMPGIHPDIISHKLSLFKDARPVAQRKRRLGNEKRRAVEDEVTKLLEAGFIREVKYTTWLSNVVMVKKPNGNWRMCTDFTDLNKACPKDTYPLPSIDGLVDGVSGYEILSFLDAYSGYNQIPMYQPDREKTAFITERSNYCYEVMPFGLKNAGATYQRLMDKVFQHQIGRCMEVYVDDMVVRSRSVEDHLRDLAEVLDQVRKFGMRLNPLKCTFGVSAGKFLGFMLTSRGIEANSDKCRAILEMRSPSSLKEVQRLVGRLTSLSRFIPKLAERIQPILKLLKKQKEVEWSDRCEAAFDEVKQILSNPPVMRRPDYGCDLHLFLAVGEEAVSAALVQEIPEFRPVYFISRVLKEPETRYQQLEKIVLALVIATRRLRPYLQGNQVIVRTDYPISKILRKPDLAGRMIGWSIELSEFGLRYEPRGSVKGQHLADFVAELPRRSVHCHSWTLYVDGSSGLKGGGAGVVLEGPNGIVVEQALIFRFKANNNQAEYEALIAGLELAHDLGVKELCCKTDSQLVAGHMNGTFQIKDDQLLKYSHRVKQLFAHFDSIEVNHIPRSDNQRADRLSKLSTGKEKGHLSSLVRQIVFKPAVECLQIYSVAERDDWRREIVKLIQ</sequence>
<dbReference type="SUPFAM" id="SSF56672">
    <property type="entry name" value="DNA/RNA polymerases"/>
    <property type="match status" value="1"/>
</dbReference>
<dbReference type="InterPro" id="IPR050951">
    <property type="entry name" value="Retrovirus_Pol_polyprotein"/>
</dbReference>
<keyword evidence="5" id="KW-0233">DNA recombination</keyword>
<dbReference type="InterPro" id="IPR043128">
    <property type="entry name" value="Rev_trsase/Diguanyl_cyclase"/>
</dbReference>
<dbReference type="Pfam" id="PF17919">
    <property type="entry name" value="RT_RNaseH_2"/>
    <property type="match status" value="1"/>
</dbReference>
<dbReference type="Gene3D" id="3.10.10.10">
    <property type="entry name" value="HIV Type 1 Reverse Transcriptase, subunit A, domain 1"/>
    <property type="match status" value="1"/>
</dbReference>
<dbReference type="Gene3D" id="3.30.70.270">
    <property type="match status" value="2"/>
</dbReference>
<dbReference type="InterPro" id="IPR005162">
    <property type="entry name" value="Retrotrans_gag_dom"/>
</dbReference>
<dbReference type="GO" id="GO:0004523">
    <property type="term" value="F:RNA-DNA hybrid ribonuclease activity"/>
    <property type="evidence" value="ECO:0007669"/>
    <property type="project" value="InterPro"/>
</dbReference>
<dbReference type="Pfam" id="PF00078">
    <property type="entry name" value="RVT_1"/>
    <property type="match status" value="1"/>
</dbReference>
<protein>
    <submittedName>
        <fullName evidence="11">Uncharacterized protein LOC106780321</fullName>
    </submittedName>
</protein>
<evidence type="ECO:0000256" key="3">
    <source>
        <dbReference type="ARBA" id="ARBA00022722"/>
    </source>
</evidence>
<keyword evidence="2" id="KW-0548">Nucleotidyltransferase</keyword>
<feature type="domain" description="Reverse transcriptase" evidence="8">
    <location>
        <begin position="726"/>
        <end position="905"/>
    </location>
</feature>
<dbReference type="PROSITE" id="PS50878">
    <property type="entry name" value="RT_POL"/>
    <property type="match status" value="1"/>
</dbReference>
<reference evidence="11" key="1">
    <citation type="submission" date="2025-08" db="UniProtKB">
        <authorList>
            <consortium name="RefSeq"/>
        </authorList>
    </citation>
    <scope>IDENTIFICATION</scope>
    <source>
        <tissue evidence="11">Leaf</tissue>
    </source>
</reference>
<dbReference type="GO" id="GO:0016779">
    <property type="term" value="F:nucleotidyltransferase activity"/>
    <property type="evidence" value="ECO:0007669"/>
    <property type="project" value="UniProtKB-KW"/>
</dbReference>
<gene>
    <name evidence="11" type="primary">LOC106780321</name>
</gene>
<evidence type="ECO:0000256" key="4">
    <source>
        <dbReference type="ARBA" id="ARBA00022759"/>
    </source>
</evidence>
<dbReference type="FunFam" id="3.30.70.270:FF:000020">
    <property type="entry name" value="Transposon Tf2-6 polyprotein-like Protein"/>
    <property type="match status" value="1"/>
</dbReference>
<feature type="compositionally biased region" description="Basic and acidic residues" evidence="7">
    <location>
        <begin position="37"/>
        <end position="52"/>
    </location>
</feature>
<dbReference type="GeneID" id="106780321"/>
<evidence type="ECO:0000259" key="9">
    <source>
        <dbReference type="PROSITE" id="PS50879"/>
    </source>
</evidence>
<evidence type="ECO:0000256" key="1">
    <source>
        <dbReference type="ARBA" id="ARBA00022679"/>
    </source>
</evidence>
<dbReference type="InterPro" id="IPR036397">
    <property type="entry name" value="RNaseH_sf"/>
</dbReference>
<feature type="region of interest" description="Disordered" evidence="7">
    <location>
        <begin position="33"/>
        <end position="135"/>
    </location>
</feature>
<dbReference type="InterPro" id="IPR002156">
    <property type="entry name" value="RNaseH_domain"/>
</dbReference>
<dbReference type="KEGG" id="vra:106780321"/>
<dbReference type="InterPro" id="IPR043502">
    <property type="entry name" value="DNA/RNA_pol_sf"/>
</dbReference>
<feature type="domain" description="RNase H type-1" evidence="9">
    <location>
        <begin position="1122"/>
        <end position="1251"/>
    </location>
</feature>
<evidence type="ECO:0000313" key="11">
    <source>
        <dbReference type="RefSeq" id="XP_014524083.1"/>
    </source>
</evidence>
<dbReference type="Proteomes" id="UP000087766">
    <property type="component" value="Unplaced"/>
</dbReference>
<keyword evidence="4" id="KW-0255">Endonuclease</keyword>
<dbReference type="PANTHER" id="PTHR37984:SF5">
    <property type="entry name" value="PROTEIN NYNRIN-LIKE"/>
    <property type="match status" value="1"/>
</dbReference>
<dbReference type="InterPro" id="IPR021109">
    <property type="entry name" value="Peptidase_aspartic_dom_sf"/>
</dbReference>
<feature type="compositionally biased region" description="Basic and acidic residues" evidence="7">
    <location>
        <begin position="312"/>
        <end position="324"/>
    </location>
</feature>
<dbReference type="RefSeq" id="XP_014524083.1">
    <property type="nucleotide sequence ID" value="XM_014668597.1"/>
</dbReference>
<dbReference type="InterPro" id="IPR000477">
    <property type="entry name" value="RT_dom"/>
</dbReference>
<dbReference type="InterPro" id="IPR012337">
    <property type="entry name" value="RNaseH-like_sf"/>
</dbReference>
<evidence type="ECO:0000256" key="5">
    <source>
        <dbReference type="ARBA" id="ARBA00023172"/>
    </source>
</evidence>
<keyword evidence="6" id="KW-0511">Multifunctional enzyme</keyword>
<feature type="compositionally biased region" description="Basic and acidic residues" evidence="7">
    <location>
        <begin position="105"/>
        <end position="123"/>
    </location>
</feature>
<dbReference type="CDD" id="cd00303">
    <property type="entry name" value="retropepsin_like"/>
    <property type="match status" value="1"/>
</dbReference>
<dbReference type="SUPFAM" id="SSF53098">
    <property type="entry name" value="Ribonuclease H-like"/>
    <property type="match status" value="1"/>
</dbReference>
<keyword evidence="1" id="KW-0808">Transferase</keyword>
<dbReference type="Pfam" id="PF03732">
    <property type="entry name" value="Retrotrans_gag"/>
    <property type="match status" value="1"/>
</dbReference>
<dbReference type="PANTHER" id="PTHR37984">
    <property type="entry name" value="PROTEIN CBG26694"/>
    <property type="match status" value="1"/>
</dbReference>
<dbReference type="InterPro" id="IPR041577">
    <property type="entry name" value="RT_RNaseH_2"/>
</dbReference>
<dbReference type="CDD" id="cd01647">
    <property type="entry name" value="RT_LTR"/>
    <property type="match status" value="1"/>
</dbReference>
<evidence type="ECO:0000256" key="6">
    <source>
        <dbReference type="ARBA" id="ARBA00023268"/>
    </source>
</evidence>
<dbReference type="OrthoDB" id="101614at2759"/>
<keyword evidence="4" id="KW-0378">Hydrolase</keyword>
<dbReference type="Pfam" id="PF13456">
    <property type="entry name" value="RVT_3"/>
    <property type="match status" value="1"/>
</dbReference>
<dbReference type="PROSITE" id="PS50879">
    <property type="entry name" value="RNASE_H_1"/>
    <property type="match status" value="1"/>
</dbReference>
<dbReference type="Gene3D" id="3.30.420.10">
    <property type="entry name" value="Ribonuclease H-like superfamily/Ribonuclease H"/>
    <property type="match status" value="1"/>
</dbReference>
<dbReference type="Gene3D" id="2.40.70.10">
    <property type="entry name" value="Acid Proteases"/>
    <property type="match status" value="1"/>
</dbReference>
<name>A0A1S3W094_VIGRR</name>